<protein>
    <submittedName>
        <fullName evidence="9">RNA polymerase sigma factor</fullName>
    </submittedName>
</protein>
<proteinExistence type="inferred from homology"/>
<comment type="similarity">
    <text evidence="1">Belongs to the sigma-70 factor family. ECF subfamily.</text>
</comment>
<accession>A0A9D3ADE2</accession>
<feature type="domain" description="RNA polymerase sigma factor 70 region 4 type 2" evidence="8">
    <location>
        <begin position="121"/>
        <end position="172"/>
    </location>
</feature>
<dbReference type="CDD" id="cd06171">
    <property type="entry name" value="Sigma70_r4"/>
    <property type="match status" value="1"/>
</dbReference>
<reference evidence="9" key="1">
    <citation type="journal article" date="2021" name="PeerJ">
        <title>Extensive microbial diversity within the chicken gut microbiome revealed by metagenomics and culture.</title>
        <authorList>
            <person name="Gilroy R."/>
            <person name="Ravi A."/>
            <person name="Getino M."/>
            <person name="Pursley I."/>
            <person name="Horton D.L."/>
            <person name="Alikhan N.F."/>
            <person name="Baker D."/>
            <person name="Gharbi K."/>
            <person name="Hall N."/>
            <person name="Watson M."/>
            <person name="Adriaenssens E.M."/>
            <person name="Foster-Nyarko E."/>
            <person name="Jarju S."/>
            <person name="Secka A."/>
            <person name="Antonio M."/>
            <person name="Oren A."/>
            <person name="Chaudhuri R.R."/>
            <person name="La Ragione R."/>
            <person name="Hildebrand F."/>
            <person name="Pallen M.J."/>
        </authorList>
    </citation>
    <scope>NUCLEOTIDE SEQUENCE</scope>
    <source>
        <strain evidence="9">USAMLcec12-2067</strain>
    </source>
</reference>
<keyword evidence="4" id="KW-0238">DNA-binding</keyword>
<dbReference type="NCBIfam" id="TIGR02937">
    <property type="entry name" value="sigma70-ECF"/>
    <property type="match status" value="1"/>
</dbReference>
<dbReference type="SUPFAM" id="SSF88659">
    <property type="entry name" value="Sigma3 and sigma4 domains of RNA polymerase sigma factors"/>
    <property type="match status" value="1"/>
</dbReference>
<sequence length="230" mass="25374">MPRKTPDVANDHDRSEALARAMRDWGDAVYRLALGQTRSRADAEDVYQDVFLRLYNRTDPFSSGEHQKAWLLRVTVNRCHDLARSGWKRRTVELDPERDAPLANADGAPDASGALDGEDAAVWEAVGELPENLRAAVHLHYVEGYSTDEIARILNSQPATVRTWLHRARARMRELLSTASTNPHATYERPNVHARAGSSPSAAGENTRAKRPGAGAPPAVPSIARETPSR</sequence>
<dbReference type="PANTHER" id="PTHR43133:SF8">
    <property type="entry name" value="RNA POLYMERASE SIGMA FACTOR HI_1459-RELATED"/>
    <property type="match status" value="1"/>
</dbReference>
<dbReference type="Proteomes" id="UP000789325">
    <property type="component" value="Unassembled WGS sequence"/>
</dbReference>
<gene>
    <name evidence="9" type="ORF">K8V16_08090</name>
</gene>
<name>A0A9D3ADE2_9ACTN</name>
<dbReference type="Gene3D" id="1.10.1740.10">
    <property type="match status" value="1"/>
</dbReference>
<dbReference type="InterPro" id="IPR014284">
    <property type="entry name" value="RNA_pol_sigma-70_dom"/>
</dbReference>
<dbReference type="GO" id="GO:0006352">
    <property type="term" value="P:DNA-templated transcription initiation"/>
    <property type="evidence" value="ECO:0007669"/>
    <property type="project" value="InterPro"/>
</dbReference>
<dbReference type="InterPro" id="IPR013324">
    <property type="entry name" value="RNA_pol_sigma_r3/r4-like"/>
</dbReference>
<dbReference type="InterPro" id="IPR039425">
    <property type="entry name" value="RNA_pol_sigma-70-like"/>
</dbReference>
<dbReference type="Pfam" id="PF04542">
    <property type="entry name" value="Sigma70_r2"/>
    <property type="match status" value="1"/>
</dbReference>
<evidence type="ECO:0000256" key="1">
    <source>
        <dbReference type="ARBA" id="ARBA00010641"/>
    </source>
</evidence>
<keyword evidence="3" id="KW-0731">Sigma factor</keyword>
<keyword evidence="5" id="KW-0804">Transcription</keyword>
<evidence type="ECO:0000256" key="4">
    <source>
        <dbReference type="ARBA" id="ARBA00023125"/>
    </source>
</evidence>
<dbReference type="InterPro" id="IPR013325">
    <property type="entry name" value="RNA_pol_sigma_r2"/>
</dbReference>
<evidence type="ECO:0000256" key="5">
    <source>
        <dbReference type="ARBA" id="ARBA00023163"/>
    </source>
</evidence>
<evidence type="ECO:0000256" key="3">
    <source>
        <dbReference type="ARBA" id="ARBA00023082"/>
    </source>
</evidence>
<comment type="caution">
    <text evidence="9">The sequence shown here is derived from an EMBL/GenBank/DDBJ whole genome shotgun (WGS) entry which is preliminary data.</text>
</comment>
<keyword evidence="2" id="KW-0805">Transcription regulation</keyword>
<dbReference type="Gene3D" id="1.10.10.10">
    <property type="entry name" value="Winged helix-like DNA-binding domain superfamily/Winged helix DNA-binding domain"/>
    <property type="match status" value="1"/>
</dbReference>
<dbReference type="InterPro" id="IPR007627">
    <property type="entry name" value="RNA_pol_sigma70_r2"/>
</dbReference>
<dbReference type="Pfam" id="PF08281">
    <property type="entry name" value="Sigma70_r4_2"/>
    <property type="match status" value="1"/>
</dbReference>
<dbReference type="InterPro" id="IPR013249">
    <property type="entry name" value="RNA_pol_sigma70_r4_t2"/>
</dbReference>
<evidence type="ECO:0000259" key="7">
    <source>
        <dbReference type="Pfam" id="PF04542"/>
    </source>
</evidence>
<dbReference type="GO" id="GO:0003677">
    <property type="term" value="F:DNA binding"/>
    <property type="evidence" value="ECO:0007669"/>
    <property type="project" value="UniProtKB-KW"/>
</dbReference>
<dbReference type="AlphaFoldDB" id="A0A9D3ADE2"/>
<feature type="region of interest" description="Disordered" evidence="6">
    <location>
        <begin position="177"/>
        <end position="230"/>
    </location>
</feature>
<organism evidence="9 10">
    <name type="scientific">Rubneribacter badeniensis</name>
    <dbReference type="NCBI Taxonomy" id="2070688"/>
    <lineage>
        <taxon>Bacteria</taxon>
        <taxon>Bacillati</taxon>
        <taxon>Actinomycetota</taxon>
        <taxon>Coriobacteriia</taxon>
        <taxon>Eggerthellales</taxon>
        <taxon>Eggerthellaceae</taxon>
        <taxon>Rubneribacter</taxon>
    </lineage>
</organism>
<dbReference type="PANTHER" id="PTHR43133">
    <property type="entry name" value="RNA POLYMERASE ECF-TYPE SIGMA FACTO"/>
    <property type="match status" value="1"/>
</dbReference>
<dbReference type="GO" id="GO:0016987">
    <property type="term" value="F:sigma factor activity"/>
    <property type="evidence" value="ECO:0007669"/>
    <property type="project" value="UniProtKB-KW"/>
</dbReference>
<evidence type="ECO:0000259" key="8">
    <source>
        <dbReference type="Pfam" id="PF08281"/>
    </source>
</evidence>
<dbReference type="EMBL" id="DYZL01000175">
    <property type="protein sequence ID" value="HJH43743.1"/>
    <property type="molecule type" value="Genomic_DNA"/>
</dbReference>
<reference evidence="9" key="2">
    <citation type="submission" date="2021-09" db="EMBL/GenBank/DDBJ databases">
        <authorList>
            <person name="Gilroy R."/>
        </authorList>
    </citation>
    <scope>NUCLEOTIDE SEQUENCE</scope>
    <source>
        <strain evidence="9">USAMLcec12-2067</strain>
    </source>
</reference>
<evidence type="ECO:0000256" key="2">
    <source>
        <dbReference type="ARBA" id="ARBA00023015"/>
    </source>
</evidence>
<dbReference type="SUPFAM" id="SSF88946">
    <property type="entry name" value="Sigma2 domain of RNA polymerase sigma factors"/>
    <property type="match status" value="1"/>
</dbReference>
<evidence type="ECO:0000313" key="10">
    <source>
        <dbReference type="Proteomes" id="UP000789325"/>
    </source>
</evidence>
<evidence type="ECO:0000256" key="6">
    <source>
        <dbReference type="SAM" id="MobiDB-lite"/>
    </source>
</evidence>
<dbReference type="InterPro" id="IPR036388">
    <property type="entry name" value="WH-like_DNA-bd_sf"/>
</dbReference>
<feature type="domain" description="RNA polymerase sigma-70 region 2" evidence="7">
    <location>
        <begin position="23"/>
        <end position="88"/>
    </location>
</feature>
<evidence type="ECO:0000313" key="9">
    <source>
        <dbReference type="EMBL" id="HJH43743.1"/>
    </source>
</evidence>